<evidence type="ECO:0000256" key="8">
    <source>
        <dbReference type="ARBA" id="ARBA00023209"/>
    </source>
</evidence>
<keyword evidence="14" id="KW-1185">Reference proteome</keyword>
<dbReference type="KEGG" id="hcz:G9Q37_10720"/>
<dbReference type="GO" id="GO:0006646">
    <property type="term" value="P:phosphatidylethanolamine biosynthetic process"/>
    <property type="evidence" value="ECO:0007669"/>
    <property type="project" value="UniProtKB-UniPathway"/>
</dbReference>
<dbReference type="PANTHER" id="PTHR10067">
    <property type="entry name" value="PHOSPHATIDYLSERINE DECARBOXYLASE"/>
    <property type="match status" value="1"/>
</dbReference>
<evidence type="ECO:0000256" key="10">
    <source>
        <dbReference type="ARBA" id="ARBA00023264"/>
    </source>
</evidence>
<name>A0A6G8IHA6_9BURK</name>
<evidence type="ECO:0000256" key="6">
    <source>
        <dbReference type="ARBA" id="ARBA00023098"/>
    </source>
</evidence>
<dbReference type="NCBIfam" id="TIGR00163">
    <property type="entry name" value="PS_decarb"/>
    <property type="match status" value="1"/>
</dbReference>
<evidence type="ECO:0000256" key="7">
    <source>
        <dbReference type="ARBA" id="ARBA00023145"/>
    </source>
</evidence>
<dbReference type="EMBL" id="CP049989">
    <property type="protein sequence ID" value="QIM52587.1"/>
    <property type="molecule type" value="Genomic_DNA"/>
</dbReference>
<keyword evidence="4" id="KW-0444">Lipid biosynthesis</keyword>
<organism evidence="13 14">
    <name type="scientific">Hydrogenophaga crocea</name>
    <dbReference type="NCBI Taxonomy" id="2716225"/>
    <lineage>
        <taxon>Bacteria</taxon>
        <taxon>Pseudomonadati</taxon>
        <taxon>Pseudomonadota</taxon>
        <taxon>Betaproteobacteria</taxon>
        <taxon>Burkholderiales</taxon>
        <taxon>Comamonadaceae</taxon>
        <taxon>Hydrogenophaga</taxon>
    </lineage>
</organism>
<gene>
    <name evidence="13" type="primary">psd</name>
    <name evidence="13" type="ORF">G9Q37_10720</name>
</gene>
<keyword evidence="8" id="KW-0594">Phospholipid biosynthesis</keyword>
<reference evidence="13 14" key="1">
    <citation type="submission" date="2020-03" db="EMBL/GenBank/DDBJ databases">
        <title>Hydrogenophaga sp. nov. isolated from cyanobacterial mat.</title>
        <authorList>
            <person name="Thorat V."/>
            <person name="Kirdat K."/>
            <person name="Tiwarekar B."/>
            <person name="Costa E.D."/>
            <person name="Yadav A."/>
        </authorList>
    </citation>
    <scope>NUCLEOTIDE SEQUENCE [LARGE SCALE GENOMIC DNA]</scope>
    <source>
        <strain evidence="13 14">BA0156</strain>
    </source>
</reference>
<dbReference type="AlphaFoldDB" id="A0A6G8IHA6"/>
<dbReference type="UniPathway" id="UPA00558"/>
<protein>
    <recommendedName>
        <fullName evidence="3">phosphatidylserine decarboxylase</fullName>
        <ecNumber evidence="3">4.1.1.65</ecNumber>
    </recommendedName>
</protein>
<comment type="pathway">
    <text evidence="2">Lipid metabolism.</text>
</comment>
<proteinExistence type="predicted"/>
<dbReference type="InterPro" id="IPR003817">
    <property type="entry name" value="PS_Dcarbxylase"/>
</dbReference>
<dbReference type="Pfam" id="PF02666">
    <property type="entry name" value="PS_Dcarbxylase"/>
    <property type="match status" value="1"/>
</dbReference>
<evidence type="ECO:0000256" key="5">
    <source>
        <dbReference type="ARBA" id="ARBA00022793"/>
    </source>
</evidence>
<evidence type="ECO:0000256" key="4">
    <source>
        <dbReference type="ARBA" id="ARBA00022516"/>
    </source>
</evidence>
<dbReference type="InterPro" id="IPR033177">
    <property type="entry name" value="PSD-B"/>
</dbReference>
<dbReference type="Proteomes" id="UP000503162">
    <property type="component" value="Chromosome"/>
</dbReference>
<dbReference type="PANTHER" id="PTHR10067:SF6">
    <property type="entry name" value="PHOSPHATIDYLSERINE DECARBOXYLASE PROENZYME, MITOCHONDRIAL"/>
    <property type="match status" value="1"/>
</dbReference>
<keyword evidence="10" id="KW-1208">Phospholipid metabolism</keyword>
<keyword evidence="6" id="KW-0443">Lipid metabolism</keyword>
<dbReference type="GO" id="GO:0004609">
    <property type="term" value="F:phosphatidylserine decarboxylase activity"/>
    <property type="evidence" value="ECO:0007669"/>
    <property type="project" value="UniProtKB-EC"/>
</dbReference>
<evidence type="ECO:0000256" key="3">
    <source>
        <dbReference type="ARBA" id="ARBA00012243"/>
    </source>
</evidence>
<keyword evidence="7" id="KW-0865">Zymogen</keyword>
<evidence type="ECO:0000256" key="1">
    <source>
        <dbReference type="ARBA" id="ARBA00001928"/>
    </source>
</evidence>
<accession>A0A6G8IHA6</accession>
<evidence type="ECO:0000256" key="9">
    <source>
        <dbReference type="ARBA" id="ARBA00023239"/>
    </source>
</evidence>
<evidence type="ECO:0000256" key="12">
    <source>
        <dbReference type="ARBA" id="ARBA00024326"/>
    </source>
</evidence>
<keyword evidence="5" id="KW-0210">Decarboxylase</keyword>
<comment type="cofactor">
    <cofactor evidence="1">
        <name>pyruvate</name>
        <dbReference type="ChEBI" id="CHEBI:15361"/>
    </cofactor>
</comment>
<evidence type="ECO:0000256" key="11">
    <source>
        <dbReference type="ARBA" id="ARBA00023317"/>
    </source>
</evidence>
<evidence type="ECO:0000256" key="2">
    <source>
        <dbReference type="ARBA" id="ARBA00005189"/>
    </source>
</evidence>
<comment type="pathway">
    <text evidence="12">Phospholipid metabolism; phosphatidylethanolamine biosynthesis.</text>
</comment>
<evidence type="ECO:0000313" key="13">
    <source>
        <dbReference type="EMBL" id="QIM52587.1"/>
    </source>
</evidence>
<evidence type="ECO:0000313" key="14">
    <source>
        <dbReference type="Proteomes" id="UP000503162"/>
    </source>
</evidence>
<sequence length="313" mass="34713">MKSMRQNGTGFVQRQVRRFALNEDLNFLLTNRVPRLALTRFMGWFSGIRQPLVRDASMAVWKAFTDLDLSDAKKQRFDSLHDCFTRELREGARPVNPDPQWLTSPCDAIVGACGRIGAPGDDPEDQVFQAKGFPYTLRELIGDSPRAREAIAALRGGSFVTLRLTSAMYHRFHAPDALRLEHVTHFSGDTWNVNPIALARVQKLFCRNERAALYTRLADGTPLLLVPVAAILVASLRLRALPLPLNTRYRGPDELLCDAAYARGEEMGHFEHGSTILLFAPPGFALAPGVASGQGIRMGQPLLRREAPTQAPA</sequence>
<keyword evidence="11" id="KW-0670">Pyruvate</keyword>
<dbReference type="EC" id="4.1.1.65" evidence="3"/>
<keyword evidence="9 13" id="KW-0456">Lyase</keyword>